<comment type="caution">
    <text evidence="5">The sequence shown here is derived from an EMBL/GenBank/DDBJ whole genome shotgun (WGS) entry which is preliminary data.</text>
</comment>
<evidence type="ECO:0000313" key="5">
    <source>
        <dbReference type="EMBL" id="MBB3143682.1"/>
    </source>
</evidence>
<feature type="domain" description="Enoyl reductase (ER)" evidence="4">
    <location>
        <begin position="12"/>
        <end position="324"/>
    </location>
</feature>
<dbReference type="Proteomes" id="UP000554520">
    <property type="component" value="Unassembled WGS sequence"/>
</dbReference>
<dbReference type="InterPro" id="IPR002364">
    <property type="entry name" value="Quin_OxRdtase/zeta-crystal_CS"/>
</dbReference>
<dbReference type="GO" id="GO:0070402">
    <property type="term" value="F:NADPH binding"/>
    <property type="evidence" value="ECO:0007669"/>
    <property type="project" value="TreeGrafter"/>
</dbReference>
<name>A0A839U3U6_9HYPH</name>
<dbReference type="PANTHER" id="PTHR48106">
    <property type="entry name" value="QUINONE OXIDOREDUCTASE PIG3-RELATED"/>
    <property type="match status" value="1"/>
</dbReference>
<dbReference type="NCBIfam" id="NF008024">
    <property type="entry name" value="PRK10754.1"/>
    <property type="match status" value="1"/>
</dbReference>
<organism evidence="5 6">
    <name type="scientific">Phyllobacterium trifolii</name>
    <dbReference type="NCBI Taxonomy" id="300193"/>
    <lineage>
        <taxon>Bacteria</taxon>
        <taxon>Pseudomonadati</taxon>
        <taxon>Pseudomonadota</taxon>
        <taxon>Alphaproteobacteria</taxon>
        <taxon>Hyphomicrobiales</taxon>
        <taxon>Phyllobacteriaceae</taxon>
        <taxon>Phyllobacterium</taxon>
    </lineage>
</organism>
<dbReference type="GO" id="GO:0016616">
    <property type="term" value="F:oxidoreductase activity, acting on the CH-OH group of donors, NAD or NADP as acceptor"/>
    <property type="evidence" value="ECO:0007669"/>
    <property type="project" value="UniProtKB-ARBA"/>
</dbReference>
<dbReference type="InterPro" id="IPR013149">
    <property type="entry name" value="ADH-like_C"/>
</dbReference>
<dbReference type="EMBL" id="JACHXN010000001">
    <property type="protein sequence ID" value="MBB3143682.1"/>
    <property type="molecule type" value="Genomic_DNA"/>
</dbReference>
<dbReference type="GO" id="GO:0008270">
    <property type="term" value="F:zinc ion binding"/>
    <property type="evidence" value="ECO:0007669"/>
    <property type="project" value="InterPro"/>
</dbReference>
<comment type="cofactor">
    <cofactor evidence="3">
        <name>Zn(2+)</name>
        <dbReference type="ChEBI" id="CHEBI:29105"/>
    </cofactor>
</comment>
<dbReference type="GO" id="GO:0005829">
    <property type="term" value="C:cytosol"/>
    <property type="evidence" value="ECO:0007669"/>
    <property type="project" value="TreeGrafter"/>
</dbReference>
<dbReference type="InterPro" id="IPR013154">
    <property type="entry name" value="ADH-like_N"/>
</dbReference>
<dbReference type="Pfam" id="PF08240">
    <property type="entry name" value="ADH_N"/>
    <property type="match status" value="1"/>
</dbReference>
<evidence type="ECO:0000256" key="1">
    <source>
        <dbReference type="ARBA" id="ARBA00022857"/>
    </source>
</evidence>
<dbReference type="Pfam" id="PF00107">
    <property type="entry name" value="ADH_zinc_N"/>
    <property type="match status" value="1"/>
</dbReference>
<dbReference type="PROSITE" id="PS00059">
    <property type="entry name" value="ADH_ZINC"/>
    <property type="match status" value="1"/>
</dbReference>
<reference evidence="5 6" key="1">
    <citation type="submission" date="2020-08" db="EMBL/GenBank/DDBJ databases">
        <title>Genomic Encyclopedia of Type Strains, Phase III (KMG-III): the genomes of soil and plant-associated and newly described type strains.</title>
        <authorList>
            <person name="Whitman W."/>
        </authorList>
    </citation>
    <scope>NUCLEOTIDE SEQUENCE [LARGE SCALE GENOMIC DNA]</scope>
    <source>
        <strain evidence="5 6">CECT 7015</strain>
    </source>
</reference>
<protein>
    <submittedName>
        <fullName evidence="5">NADPH2:quinone reductase</fullName>
        <ecNumber evidence="5">1.6.5.5</ecNumber>
    </submittedName>
</protein>
<dbReference type="GO" id="GO:0003960">
    <property type="term" value="F:quinone reductase (NADPH) activity"/>
    <property type="evidence" value="ECO:0007669"/>
    <property type="project" value="UniProtKB-EC"/>
</dbReference>
<proteinExistence type="inferred from homology"/>
<dbReference type="PANTHER" id="PTHR48106:SF13">
    <property type="entry name" value="QUINONE OXIDOREDUCTASE-RELATED"/>
    <property type="match status" value="1"/>
</dbReference>
<keyword evidence="1" id="KW-0521">NADP</keyword>
<dbReference type="EC" id="1.6.5.5" evidence="5"/>
<keyword evidence="3" id="KW-0479">Metal-binding</keyword>
<dbReference type="CDD" id="cd05286">
    <property type="entry name" value="QOR2"/>
    <property type="match status" value="1"/>
</dbReference>
<evidence type="ECO:0000259" key="4">
    <source>
        <dbReference type="SMART" id="SM00829"/>
    </source>
</evidence>
<keyword evidence="2 5" id="KW-0560">Oxidoreductase</keyword>
<gene>
    <name evidence="5" type="ORF">FHS21_000065</name>
</gene>
<evidence type="ECO:0000313" key="6">
    <source>
        <dbReference type="Proteomes" id="UP000554520"/>
    </source>
</evidence>
<sequence length="326" mass="35036">MMVKAVRIHRVGGPEVLTYEDITLGAPGPGEVRIRNEAIGLNFLDVYYRTGLYPSPSGLPLIPGHEGAGVVLEVGPDVEDFKTGDRVAYTTSIGAYAEERLIATKFLVKVPEGISLEQAASMMLKGLTAQYLLRQTFPVKQGDKILFHAAAGGVGLIAGQWAKYLGATVIGTAGSDEKVKLALDNGYDHVINYKTENFVERVKELTGGKSVDVVYDSVGKDTFDGSLDCLRPRGMLVCFGQSSGPVPPFDLGILSRKGSLYLTRPTLFVYAATRDALVAGAEELFDLVAKGIIRIEIGQTYALKDVASAHRDLEGRRTTGTTVLIP</sequence>
<dbReference type="InterPro" id="IPR020843">
    <property type="entry name" value="ER"/>
</dbReference>
<keyword evidence="6" id="KW-1185">Reference proteome</keyword>
<dbReference type="InterPro" id="IPR036291">
    <property type="entry name" value="NAD(P)-bd_dom_sf"/>
</dbReference>
<evidence type="ECO:0000256" key="2">
    <source>
        <dbReference type="ARBA" id="ARBA00023002"/>
    </source>
</evidence>
<dbReference type="PROSITE" id="PS01162">
    <property type="entry name" value="QOR_ZETA_CRYSTAL"/>
    <property type="match status" value="1"/>
</dbReference>
<accession>A0A839U3U6</accession>
<dbReference type="AlphaFoldDB" id="A0A839U3U6"/>
<dbReference type="InterPro" id="IPR011032">
    <property type="entry name" value="GroES-like_sf"/>
</dbReference>
<dbReference type="SMART" id="SM00829">
    <property type="entry name" value="PKS_ER"/>
    <property type="match status" value="1"/>
</dbReference>
<dbReference type="GO" id="GO:0035925">
    <property type="term" value="F:mRNA 3'-UTR AU-rich region binding"/>
    <property type="evidence" value="ECO:0007669"/>
    <property type="project" value="TreeGrafter"/>
</dbReference>
<comment type="similarity">
    <text evidence="3">Belongs to the zinc-containing alcohol dehydrogenase family.</text>
</comment>
<dbReference type="FunFam" id="3.40.50.720:FF:000053">
    <property type="entry name" value="Quinone oxidoreductase 1"/>
    <property type="match status" value="1"/>
</dbReference>
<dbReference type="InterPro" id="IPR047618">
    <property type="entry name" value="QOR-like"/>
</dbReference>
<dbReference type="SUPFAM" id="SSF50129">
    <property type="entry name" value="GroES-like"/>
    <property type="match status" value="1"/>
</dbReference>
<dbReference type="InterPro" id="IPR002328">
    <property type="entry name" value="ADH_Zn_CS"/>
</dbReference>
<keyword evidence="3" id="KW-0862">Zinc</keyword>
<evidence type="ECO:0000256" key="3">
    <source>
        <dbReference type="RuleBase" id="RU361277"/>
    </source>
</evidence>
<dbReference type="Gene3D" id="3.90.180.10">
    <property type="entry name" value="Medium-chain alcohol dehydrogenases, catalytic domain"/>
    <property type="match status" value="1"/>
</dbReference>
<dbReference type="Gene3D" id="3.40.50.720">
    <property type="entry name" value="NAD(P)-binding Rossmann-like Domain"/>
    <property type="match status" value="1"/>
</dbReference>
<dbReference type="SUPFAM" id="SSF51735">
    <property type="entry name" value="NAD(P)-binding Rossmann-fold domains"/>
    <property type="match status" value="1"/>
</dbReference>